<dbReference type="RefSeq" id="WP_120705339.1">
    <property type="nucleotide sequence ID" value="NZ_CP032694.1"/>
</dbReference>
<evidence type="ECO:0000313" key="7">
    <source>
        <dbReference type="Proteomes" id="UP000282195"/>
    </source>
</evidence>
<name>A0A387FRM5_9HYPH</name>
<protein>
    <submittedName>
        <fullName evidence="6">TetR/AcrR family transcriptional regulator</fullName>
    </submittedName>
</protein>
<reference evidence="6 7" key="1">
    <citation type="submission" date="2018-10" db="EMBL/GenBank/DDBJ databases">
        <title>Rhizobium etli, R. leguminosarum and a new Rhizobium genospecies from Phaseolus dumosus.</title>
        <authorList>
            <person name="Ramirez-Puebla S.T."/>
            <person name="Rogel-Hernandez M.A."/>
            <person name="Guerrero G."/>
            <person name="Ormeno-Orrillo E."/>
            <person name="Martinez-Romero J.C."/>
            <person name="Negrete-Yankelevich S."/>
            <person name="Martinez-Romero E."/>
        </authorList>
    </citation>
    <scope>NUCLEOTIDE SEQUENCE [LARGE SCALE GENOMIC DNA]</scope>
    <source>
        <strain evidence="6 7">CCGE525</strain>
    </source>
</reference>
<dbReference type="GO" id="GO:0003677">
    <property type="term" value="F:DNA binding"/>
    <property type="evidence" value="ECO:0007669"/>
    <property type="project" value="UniProtKB-UniRule"/>
</dbReference>
<keyword evidence="1" id="KW-0805">Transcription regulation</keyword>
<organism evidence="6 7">
    <name type="scientific">Rhizobium jaguaris</name>
    <dbReference type="NCBI Taxonomy" id="1312183"/>
    <lineage>
        <taxon>Bacteria</taxon>
        <taxon>Pseudomonadati</taxon>
        <taxon>Pseudomonadota</taxon>
        <taxon>Alphaproteobacteria</taxon>
        <taxon>Hyphomicrobiales</taxon>
        <taxon>Rhizobiaceae</taxon>
        <taxon>Rhizobium/Agrobacterium group</taxon>
        <taxon>Rhizobium</taxon>
    </lineage>
</organism>
<dbReference type="InterPro" id="IPR009057">
    <property type="entry name" value="Homeodomain-like_sf"/>
</dbReference>
<dbReference type="InterPro" id="IPR036271">
    <property type="entry name" value="Tet_transcr_reg_TetR-rel_C_sf"/>
</dbReference>
<dbReference type="PROSITE" id="PS50977">
    <property type="entry name" value="HTH_TETR_2"/>
    <property type="match status" value="1"/>
</dbReference>
<dbReference type="Pfam" id="PF16925">
    <property type="entry name" value="TetR_C_13"/>
    <property type="match status" value="1"/>
</dbReference>
<dbReference type="InterPro" id="IPR001647">
    <property type="entry name" value="HTH_TetR"/>
</dbReference>
<dbReference type="Gene3D" id="1.10.10.60">
    <property type="entry name" value="Homeodomain-like"/>
    <property type="match status" value="1"/>
</dbReference>
<proteinExistence type="predicted"/>
<dbReference type="KEGG" id="rjg:CCGE525_17215"/>
<dbReference type="Proteomes" id="UP000282195">
    <property type="component" value="Chromosome"/>
</dbReference>
<dbReference type="AlphaFoldDB" id="A0A387FRM5"/>
<dbReference type="EMBL" id="CP032694">
    <property type="protein sequence ID" value="AYG60357.1"/>
    <property type="molecule type" value="Genomic_DNA"/>
</dbReference>
<dbReference type="PANTHER" id="PTHR47506">
    <property type="entry name" value="TRANSCRIPTIONAL REGULATORY PROTEIN"/>
    <property type="match status" value="1"/>
</dbReference>
<dbReference type="Gene3D" id="1.10.357.10">
    <property type="entry name" value="Tetracycline Repressor, domain 2"/>
    <property type="match status" value="1"/>
</dbReference>
<dbReference type="Pfam" id="PF00440">
    <property type="entry name" value="TetR_N"/>
    <property type="match status" value="1"/>
</dbReference>
<gene>
    <name evidence="6" type="ORF">CCGE525_17215</name>
</gene>
<dbReference type="SUPFAM" id="SSF46689">
    <property type="entry name" value="Homeodomain-like"/>
    <property type="match status" value="1"/>
</dbReference>
<dbReference type="InterPro" id="IPR011075">
    <property type="entry name" value="TetR_C"/>
</dbReference>
<evidence type="ECO:0000256" key="1">
    <source>
        <dbReference type="ARBA" id="ARBA00023015"/>
    </source>
</evidence>
<dbReference type="PANTHER" id="PTHR47506:SF1">
    <property type="entry name" value="HTH-TYPE TRANSCRIPTIONAL REGULATOR YJDC"/>
    <property type="match status" value="1"/>
</dbReference>
<sequence>MARHKEFDRDEALGAAIRVFSDHGYEGTSTDDLLKAMKISRQSMYDTFGDKRSLYLEALRRYNADSLASILADLKGDRSACQGIEAALVAFAARPASEASRCCLGVSAICEFGRADAEVATLTDEASRILASSLESVIKAGIGSGDFAADLDVTSAVYFLGATLSGMKVSARNGASPATLTAIAHMALKSLS</sequence>
<evidence type="ECO:0000259" key="5">
    <source>
        <dbReference type="PROSITE" id="PS50977"/>
    </source>
</evidence>
<keyword evidence="3" id="KW-0804">Transcription</keyword>
<accession>A0A387FRM5</accession>
<keyword evidence="7" id="KW-1185">Reference proteome</keyword>
<evidence type="ECO:0000256" key="4">
    <source>
        <dbReference type="PROSITE-ProRule" id="PRU00335"/>
    </source>
</evidence>
<dbReference type="SUPFAM" id="SSF48498">
    <property type="entry name" value="Tetracyclin repressor-like, C-terminal domain"/>
    <property type="match status" value="1"/>
</dbReference>
<feature type="DNA-binding region" description="H-T-H motif" evidence="4">
    <location>
        <begin position="29"/>
        <end position="48"/>
    </location>
</feature>
<dbReference type="OrthoDB" id="9795242at2"/>
<keyword evidence="2 4" id="KW-0238">DNA-binding</keyword>
<evidence type="ECO:0000256" key="3">
    <source>
        <dbReference type="ARBA" id="ARBA00023163"/>
    </source>
</evidence>
<feature type="domain" description="HTH tetR-type" evidence="5">
    <location>
        <begin position="6"/>
        <end position="66"/>
    </location>
</feature>
<evidence type="ECO:0000256" key="2">
    <source>
        <dbReference type="ARBA" id="ARBA00023125"/>
    </source>
</evidence>
<evidence type="ECO:0000313" key="6">
    <source>
        <dbReference type="EMBL" id="AYG60357.1"/>
    </source>
</evidence>